<dbReference type="Proteomes" id="UP000555836">
    <property type="component" value="Unassembled WGS sequence"/>
</dbReference>
<reference evidence="1 2" key="1">
    <citation type="submission" date="2020-04" db="EMBL/GenBank/DDBJ databases">
        <title>Whole-genome sequencing of Vibrio spp. from China reveals different genetic environments of blaCTX-M-14 among diverse lineages.</title>
        <authorList>
            <person name="Zheng Z."/>
            <person name="Ye L."/>
            <person name="Chen S."/>
        </authorList>
    </citation>
    <scope>NUCLEOTIDE SEQUENCE [LARGE SCALE GENOMIC DNA]</scope>
    <source>
        <strain evidence="1 2">Vb0574</strain>
    </source>
</reference>
<comment type="caution">
    <text evidence="1">The sequence shown here is derived from an EMBL/GenBank/DDBJ whole genome shotgun (WGS) entry which is preliminary data.</text>
</comment>
<dbReference type="EMBL" id="JABCLD010002564">
    <property type="protein sequence ID" value="NMU30569.1"/>
    <property type="molecule type" value="Genomic_DNA"/>
</dbReference>
<organism evidence="1 2">
    <name type="scientific">Vibrio parahaemolyticus</name>
    <dbReference type="NCBI Taxonomy" id="670"/>
    <lineage>
        <taxon>Bacteria</taxon>
        <taxon>Pseudomonadati</taxon>
        <taxon>Pseudomonadota</taxon>
        <taxon>Gammaproteobacteria</taxon>
        <taxon>Vibrionales</taxon>
        <taxon>Vibrionaceae</taxon>
        <taxon>Vibrio</taxon>
    </lineage>
</organism>
<name>A0A7Y0SCS9_VIBPH</name>
<accession>A0A7Y0SCS9</accession>
<feature type="non-terminal residue" evidence="1">
    <location>
        <position position="1"/>
    </location>
</feature>
<evidence type="ECO:0000313" key="2">
    <source>
        <dbReference type="Proteomes" id="UP000555836"/>
    </source>
</evidence>
<evidence type="ECO:0000313" key="1">
    <source>
        <dbReference type="EMBL" id="NMU30569.1"/>
    </source>
</evidence>
<protein>
    <submittedName>
        <fullName evidence="1">Uncharacterized protein</fullName>
    </submittedName>
</protein>
<proteinExistence type="predicted"/>
<sequence>EEIAAEQDDHAVIVYQMLDGEWRKARHNVPRVLAAAEDDENLREVIEEIEELDFYTAEAEAVETRTEGISFKVIQEIADEFREELKRA</sequence>
<gene>
    <name evidence="1" type="ORF">HKB21_33715</name>
</gene>
<dbReference type="AlphaFoldDB" id="A0A7Y0SCS9"/>